<evidence type="ECO:0000313" key="3">
    <source>
        <dbReference type="EMBL" id="CAF1362984.1"/>
    </source>
</evidence>
<sequence length="409" mass="48302">MQAKVVLLLLFAGVALAMNIDHAQTQLTPEEIQRLFDGWFNNVNINFKPFGKRDLKDMTAEEIQRLFDGWFNNVNINFKPFGKRETEVPDTRKDWTDEDFCRIHANEHRQDLDRRIDELSIDHDQLQQNLIEQFDAKCQTLLFKQIDQWEQSSIEKIHQFADETRNEIKQICSEQETNLAKRLKTLTDDIKQSREDDNFFEAEIREWKTKLNELKEDLINCRAASIEPIDDVIRIIPKLLITICNDGIFDQTTEHIQIVDNGKAIVHSHQTSNHAGARVQQEFLRGQHRFRFQIQHLNENKWIFCGIVSKSVPLINTCHNSSSSYGWSSTNQVYLNGKNQTGQKSYKSDMDLDDILEFVIDCDRQKIRLINERTQSRYELNINLNHCPFPWKLQFNLHFFNDRIRFLAF</sequence>
<dbReference type="AlphaFoldDB" id="A0A815IA72"/>
<dbReference type="InterPro" id="IPR043136">
    <property type="entry name" value="B30.2/SPRY_sf"/>
</dbReference>
<dbReference type="EMBL" id="CAJNOJ010000277">
    <property type="protein sequence ID" value="CAF1362984.1"/>
    <property type="molecule type" value="Genomic_DNA"/>
</dbReference>
<dbReference type="Gene3D" id="2.60.120.920">
    <property type="match status" value="1"/>
</dbReference>
<protein>
    <submittedName>
        <fullName evidence="3">Uncharacterized protein</fullName>
    </submittedName>
</protein>
<evidence type="ECO:0000256" key="1">
    <source>
        <dbReference type="SAM" id="Coils"/>
    </source>
</evidence>
<dbReference type="SUPFAM" id="SSF49899">
    <property type="entry name" value="Concanavalin A-like lectins/glucanases"/>
    <property type="match status" value="1"/>
</dbReference>
<dbReference type="Proteomes" id="UP000663852">
    <property type="component" value="Unassembled WGS sequence"/>
</dbReference>
<dbReference type="InterPro" id="IPR013320">
    <property type="entry name" value="ConA-like_dom_sf"/>
</dbReference>
<feature type="chain" id="PRO_5032693958" evidence="2">
    <location>
        <begin position="18"/>
        <end position="409"/>
    </location>
</feature>
<gene>
    <name evidence="3" type="ORF">EDS130_LOCUS33929</name>
</gene>
<keyword evidence="1" id="KW-0175">Coiled coil</keyword>
<reference evidence="3" key="1">
    <citation type="submission" date="2021-02" db="EMBL/GenBank/DDBJ databases">
        <authorList>
            <person name="Nowell W R."/>
        </authorList>
    </citation>
    <scope>NUCLEOTIDE SEQUENCE</scope>
</reference>
<accession>A0A815IA72</accession>
<evidence type="ECO:0000256" key="2">
    <source>
        <dbReference type="SAM" id="SignalP"/>
    </source>
</evidence>
<evidence type="ECO:0000313" key="4">
    <source>
        <dbReference type="Proteomes" id="UP000663852"/>
    </source>
</evidence>
<comment type="caution">
    <text evidence="3">The sequence shown here is derived from an EMBL/GenBank/DDBJ whole genome shotgun (WGS) entry which is preliminary data.</text>
</comment>
<proteinExistence type="predicted"/>
<name>A0A815IA72_ADIRI</name>
<organism evidence="3 4">
    <name type="scientific">Adineta ricciae</name>
    <name type="common">Rotifer</name>
    <dbReference type="NCBI Taxonomy" id="249248"/>
    <lineage>
        <taxon>Eukaryota</taxon>
        <taxon>Metazoa</taxon>
        <taxon>Spiralia</taxon>
        <taxon>Gnathifera</taxon>
        <taxon>Rotifera</taxon>
        <taxon>Eurotatoria</taxon>
        <taxon>Bdelloidea</taxon>
        <taxon>Adinetida</taxon>
        <taxon>Adinetidae</taxon>
        <taxon>Adineta</taxon>
    </lineage>
</organism>
<keyword evidence="2" id="KW-0732">Signal</keyword>
<feature type="coiled-coil region" evidence="1">
    <location>
        <begin position="197"/>
        <end position="224"/>
    </location>
</feature>
<feature type="signal peptide" evidence="2">
    <location>
        <begin position="1"/>
        <end position="17"/>
    </location>
</feature>